<accession>A0A0J6Y5S1</accession>
<sequence length="106" mass="11524">MAANGHSAGDGSSPGSPKELKLQPACVEPRQAELTAMHELETELGDGFQNVGRIASHQQGSPGTPDPSFDLREVQIILIVVKMRGRGKNEPWENQRRSMIMGCLFP</sequence>
<evidence type="ECO:0000313" key="3">
    <source>
        <dbReference type="Proteomes" id="UP000054565"/>
    </source>
</evidence>
<organism evidence="2 3">
    <name type="scientific">Coccidioides immitis RMSCC 2394</name>
    <dbReference type="NCBI Taxonomy" id="404692"/>
    <lineage>
        <taxon>Eukaryota</taxon>
        <taxon>Fungi</taxon>
        <taxon>Dikarya</taxon>
        <taxon>Ascomycota</taxon>
        <taxon>Pezizomycotina</taxon>
        <taxon>Eurotiomycetes</taxon>
        <taxon>Eurotiomycetidae</taxon>
        <taxon>Onygenales</taxon>
        <taxon>Onygenaceae</taxon>
        <taxon>Coccidioides</taxon>
    </lineage>
</organism>
<reference evidence="3" key="1">
    <citation type="journal article" date="2010" name="Genome Res.">
        <title>Population genomic sequencing of Coccidioides fungi reveals recent hybridization and transposon control.</title>
        <authorList>
            <person name="Neafsey D.E."/>
            <person name="Barker B.M."/>
            <person name="Sharpton T.J."/>
            <person name="Stajich J.E."/>
            <person name="Park D.J."/>
            <person name="Whiston E."/>
            <person name="Hung C.-Y."/>
            <person name="McMahan C."/>
            <person name="White J."/>
            <person name="Sykes S."/>
            <person name="Heiman D."/>
            <person name="Young S."/>
            <person name="Zeng Q."/>
            <person name="Abouelleil A."/>
            <person name="Aftuck L."/>
            <person name="Bessette D."/>
            <person name="Brown A."/>
            <person name="FitzGerald M."/>
            <person name="Lui A."/>
            <person name="Macdonald J.P."/>
            <person name="Priest M."/>
            <person name="Orbach M.J."/>
            <person name="Galgiani J.N."/>
            <person name="Kirkland T.N."/>
            <person name="Cole G.T."/>
            <person name="Birren B.W."/>
            <person name="Henn M.R."/>
            <person name="Taylor J.W."/>
            <person name="Rounsley S.D."/>
        </authorList>
    </citation>
    <scope>NUCLEOTIDE SEQUENCE [LARGE SCALE GENOMIC DNA]</scope>
    <source>
        <strain evidence="3">RMSCC 2394</strain>
    </source>
</reference>
<dbReference type="EMBL" id="DS028094">
    <property type="protein sequence ID" value="KMP03090.1"/>
    <property type="molecule type" value="Genomic_DNA"/>
</dbReference>
<evidence type="ECO:0000256" key="1">
    <source>
        <dbReference type="SAM" id="MobiDB-lite"/>
    </source>
</evidence>
<dbReference type="Proteomes" id="UP000054565">
    <property type="component" value="Unassembled WGS sequence"/>
</dbReference>
<feature type="region of interest" description="Disordered" evidence="1">
    <location>
        <begin position="1"/>
        <end position="22"/>
    </location>
</feature>
<protein>
    <submittedName>
        <fullName evidence="2">Uncharacterized protein</fullName>
    </submittedName>
</protein>
<name>A0A0J6Y5S1_COCIT</name>
<evidence type="ECO:0000313" key="2">
    <source>
        <dbReference type="EMBL" id="KMP03090.1"/>
    </source>
</evidence>
<proteinExistence type="predicted"/>
<gene>
    <name evidence="2" type="ORF">CIRG_02782</name>
</gene>
<dbReference type="AlphaFoldDB" id="A0A0J6Y5S1"/>